<gene>
    <name evidence="1" type="ORF">LSALG_LOCUS26214</name>
</gene>
<evidence type="ECO:0000313" key="1">
    <source>
        <dbReference type="EMBL" id="CAI9286816.1"/>
    </source>
</evidence>
<sequence>MILGDIDICSLQISNRGFPLHGTFAPNPLVYFDPDKTLVRDIDFSVFEYKEFLEFRHKLTITRSKDIYFCLPQESLSQEIHTLVNEGDYKKNLDLAYANERRMNVYVDHQNEPIFEWIGEEEIEDEDYNCEEDEESVLSNTYSVDHVEDDVEYPFPINKTMGERFLNKLCLHLSFNTSLINYPYMSPHFP</sequence>
<dbReference type="EMBL" id="OX465081">
    <property type="protein sequence ID" value="CAI9286816.1"/>
    <property type="molecule type" value="Genomic_DNA"/>
</dbReference>
<name>A0AA35Z6U1_LACSI</name>
<accession>A0AA35Z6U1</accession>
<dbReference type="Proteomes" id="UP001177003">
    <property type="component" value="Chromosome 5"/>
</dbReference>
<reference evidence="1" key="1">
    <citation type="submission" date="2023-04" db="EMBL/GenBank/DDBJ databases">
        <authorList>
            <person name="Vijverberg K."/>
            <person name="Xiong W."/>
            <person name="Schranz E."/>
        </authorList>
    </citation>
    <scope>NUCLEOTIDE SEQUENCE</scope>
</reference>
<protein>
    <submittedName>
        <fullName evidence="1">Uncharacterized protein</fullName>
    </submittedName>
</protein>
<evidence type="ECO:0000313" key="2">
    <source>
        <dbReference type="Proteomes" id="UP001177003"/>
    </source>
</evidence>
<dbReference type="AlphaFoldDB" id="A0AA35Z6U1"/>
<organism evidence="1 2">
    <name type="scientific">Lactuca saligna</name>
    <name type="common">Willowleaf lettuce</name>
    <dbReference type="NCBI Taxonomy" id="75948"/>
    <lineage>
        <taxon>Eukaryota</taxon>
        <taxon>Viridiplantae</taxon>
        <taxon>Streptophyta</taxon>
        <taxon>Embryophyta</taxon>
        <taxon>Tracheophyta</taxon>
        <taxon>Spermatophyta</taxon>
        <taxon>Magnoliopsida</taxon>
        <taxon>eudicotyledons</taxon>
        <taxon>Gunneridae</taxon>
        <taxon>Pentapetalae</taxon>
        <taxon>asterids</taxon>
        <taxon>campanulids</taxon>
        <taxon>Asterales</taxon>
        <taxon>Asteraceae</taxon>
        <taxon>Cichorioideae</taxon>
        <taxon>Cichorieae</taxon>
        <taxon>Lactucinae</taxon>
        <taxon>Lactuca</taxon>
    </lineage>
</organism>
<proteinExistence type="predicted"/>
<keyword evidence="2" id="KW-1185">Reference proteome</keyword>